<gene>
    <name evidence="3" type="ORF">HC175_05945</name>
</gene>
<dbReference type="InterPro" id="IPR023393">
    <property type="entry name" value="START-like_dom_sf"/>
</dbReference>
<keyword evidence="4" id="KW-1185">Reference proteome</keyword>
<dbReference type="Gene3D" id="3.30.530.20">
    <property type="match status" value="1"/>
</dbReference>
<dbReference type="CDD" id="cd08897">
    <property type="entry name" value="SRPBCC_CalC_Aha1-like_4"/>
    <property type="match status" value="1"/>
</dbReference>
<name>A0ABX1D0T0_9FLAO</name>
<feature type="domain" description="Activator of Hsp90 ATPase homologue 1/2-like C-terminal" evidence="2">
    <location>
        <begin position="44"/>
        <end position="166"/>
    </location>
</feature>
<dbReference type="EMBL" id="JAAVJR010000003">
    <property type="protein sequence ID" value="NJW52456.1"/>
    <property type="molecule type" value="Genomic_DNA"/>
</dbReference>
<evidence type="ECO:0000259" key="2">
    <source>
        <dbReference type="Pfam" id="PF08327"/>
    </source>
</evidence>
<organism evidence="3 4">
    <name type="scientific">Salinimicrobium oceani</name>
    <dbReference type="NCBI Taxonomy" id="2722702"/>
    <lineage>
        <taxon>Bacteria</taxon>
        <taxon>Pseudomonadati</taxon>
        <taxon>Bacteroidota</taxon>
        <taxon>Flavobacteriia</taxon>
        <taxon>Flavobacteriales</taxon>
        <taxon>Flavobacteriaceae</taxon>
        <taxon>Salinimicrobium</taxon>
    </lineage>
</organism>
<dbReference type="Proteomes" id="UP000703674">
    <property type="component" value="Unassembled WGS sequence"/>
</dbReference>
<evidence type="ECO:0000256" key="1">
    <source>
        <dbReference type="ARBA" id="ARBA00006817"/>
    </source>
</evidence>
<accession>A0ABX1D0T0</accession>
<protein>
    <submittedName>
        <fullName evidence="3">Polyketide cyclase</fullName>
    </submittedName>
</protein>
<dbReference type="Pfam" id="PF08327">
    <property type="entry name" value="AHSA1"/>
    <property type="match status" value="1"/>
</dbReference>
<comment type="caution">
    <text evidence="3">The sequence shown here is derived from an EMBL/GenBank/DDBJ whole genome shotgun (WGS) entry which is preliminary data.</text>
</comment>
<dbReference type="InterPro" id="IPR013538">
    <property type="entry name" value="ASHA1/2-like_C"/>
</dbReference>
<evidence type="ECO:0000313" key="3">
    <source>
        <dbReference type="EMBL" id="NJW52456.1"/>
    </source>
</evidence>
<comment type="similarity">
    <text evidence="1">Belongs to the AHA1 family.</text>
</comment>
<proteinExistence type="inferred from homology"/>
<sequence>MDLDEEYESYFENAWPKAFEVIKELAEDRQEESQKISVKTSIQAPVSRVWECWTEPEHIRQWNAASPDWHCPAAKNDLRTNGRFSYRMEAKDGTHGFDFEGEYDKVEAQRHIAYTMDDGRKTDVHFMAYGDITVVEEIFDPEMSNPLEMQQTGWQAILDNFKDHVEQQQSS</sequence>
<reference evidence="3 4" key="1">
    <citation type="submission" date="2020-03" db="EMBL/GenBank/DDBJ databases">
        <title>Salinimicrobium sp. nov, isolated from SCS.</title>
        <authorList>
            <person name="Cao W.R."/>
        </authorList>
    </citation>
    <scope>NUCLEOTIDE SEQUENCE [LARGE SCALE GENOMIC DNA]</scope>
    <source>
        <strain evidence="4">J15B91</strain>
    </source>
</reference>
<dbReference type="SUPFAM" id="SSF55961">
    <property type="entry name" value="Bet v1-like"/>
    <property type="match status" value="1"/>
</dbReference>
<evidence type="ECO:0000313" key="4">
    <source>
        <dbReference type="Proteomes" id="UP000703674"/>
    </source>
</evidence>